<evidence type="ECO:0000259" key="8">
    <source>
        <dbReference type="SMART" id="SM00849"/>
    </source>
</evidence>
<dbReference type="Gene3D" id="3.60.15.10">
    <property type="entry name" value="Ribonuclease Z/Hydroxyacylglutathione hydrolase-like"/>
    <property type="match status" value="1"/>
</dbReference>
<feature type="binding site" evidence="7">
    <location>
        <position position="56"/>
    </location>
    <ligand>
        <name>Zn(2+)</name>
        <dbReference type="ChEBI" id="CHEBI:29105"/>
        <label>2</label>
    </ligand>
</feature>
<dbReference type="EMBL" id="JANIEN010000001">
    <property type="protein sequence ID" value="MDT3451437.1"/>
    <property type="molecule type" value="Genomic_DNA"/>
</dbReference>
<name>A0A1E3XIB8_PASMD</name>
<dbReference type="HAMAP" id="MF_01374">
    <property type="entry name" value="Glyoxalase_2"/>
    <property type="match status" value="1"/>
</dbReference>
<comment type="caution">
    <text evidence="10">The sequence shown here is derived from an EMBL/GenBank/DDBJ whole genome shotgun (WGS) entry which is preliminary data.</text>
</comment>
<evidence type="ECO:0000256" key="6">
    <source>
        <dbReference type="ARBA" id="ARBA00022833"/>
    </source>
</evidence>
<organism evidence="10 11">
    <name type="scientific">Pasteurella multocida</name>
    <dbReference type="NCBI Taxonomy" id="747"/>
    <lineage>
        <taxon>Bacteria</taxon>
        <taxon>Pseudomonadati</taxon>
        <taxon>Pseudomonadota</taxon>
        <taxon>Gammaproteobacteria</taxon>
        <taxon>Pasteurellales</taxon>
        <taxon>Pasteurellaceae</taxon>
        <taxon>Pasteurella</taxon>
    </lineage>
</organism>
<dbReference type="GO" id="GO:0046872">
    <property type="term" value="F:metal ion binding"/>
    <property type="evidence" value="ECO:0007669"/>
    <property type="project" value="UniProtKB-KW"/>
</dbReference>
<dbReference type="SMART" id="SM00849">
    <property type="entry name" value="Lactamase_B"/>
    <property type="match status" value="1"/>
</dbReference>
<comment type="catalytic activity">
    <reaction evidence="1 7">
        <text>an S-(2-hydroxyacyl)glutathione + H2O = a 2-hydroxy carboxylate + glutathione + H(+)</text>
        <dbReference type="Rhea" id="RHEA:21864"/>
        <dbReference type="ChEBI" id="CHEBI:15377"/>
        <dbReference type="ChEBI" id="CHEBI:15378"/>
        <dbReference type="ChEBI" id="CHEBI:57925"/>
        <dbReference type="ChEBI" id="CHEBI:58896"/>
        <dbReference type="ChEBI" id="CHEBI:71261"/>
        <dbReference type="EC" id="3.1.2.6"/>
    </reaction>
</comment>
<dbReference type="CDD" id="cd07723">
    <property type="entry name" value="hydroxyacylglutathione_hydrolase_MBL-fold"/>
    <property type="match status" value="1"/>
</dbReference>
<evidence type="ECO:0000313" key="11">
    <source>
        <dbReference type="Proteomes" id="UP000540079"/>
    </source>
</evidence>
<feature type="binding site" evidence="7">
    <location>
        <position position="57"/>
    </location>
    <ligand>
        <name>Zn(2+)</name>
        <dbReference type="ChEBI" id="CHEBI:29105"/>
        <label>2</label>
    </ligand>
</feature>
<feature type="domain" description="Metallo-beta-lactamase" evidence="8">
    <location>
        <begin position="10"/>
        <end position="163"/>
    </location>
</feature>
<dbReference type="GO" id="GO:0019243">
    <property type="term" value="P:methylglyoxal catabolic process to D-lactate via S-lactoyl-glutathione"/>
    <property type="evidence" value="ECO:0007669"/>
    <property type="project" value="UniProtKB-UniRule"/>
</dbReference>
<feature type="binding site" evidence="7">
    <location>
        <position position="54"/>
    </location>
    <ligand>
        <name>Zn(2+)</name>
        <dbReference type="ChEBI" id="CHEBI:29105"/>
        <label>1</label>
    </ligand>
</feature>
<comment type="subunit">
    <text evidence="7">Monomer.</text>
</comment>
<accession>A0A1E3XIB8</accession>
<dbReference type="InterPro" id="IPR050110">
    <property type="entry name" value="Glyoxalase_II_hydrolase"/>
</dbReference>
<dbReference type="UniPathway" id="UPA00619">
    <property type="reaction ID" value="UER00676"/>
</dbReference>
<reference evidence="10 11" key="1">
    <citation type="journal article" date="2018" name="Front. Microbiol.">
        <title>Genetic and Phylogenetic Characteristics of Pasteurella multocida Isolates From Different Host Species.</title>
        <authorList>
            <person name="Peng Z."/>
            <person name="Liang W."/>
            <person name="Wang F."/>
            <person name="Xu Z."/>
            <person name="Xie Z."/>
            <person name="Lian Z."/>
            <person name="Hua L."/>
            <person name="Zhou R."/>
            <person name="Chen H."/>
            <person name="Wu B."/>
        </authorList>
    </citation>
    <scope>NUCLEOTIDE SEQUENCE [LARGE SCALE GENOMIC DNA]</scope>
    <source>
        <strain evidence="10 11">HNA06</strain>
    </source>
</reference>
<keyword evidence="5 7" id="KW-0378">Hydrolase</keyword>
<evidence type="ECO:0000256" key="5">
    <source>
        <dbReference type="ARBA" id="ARBA00022801"/>
    </source>
</evidence>
<dbReference type="InterPro" id="IPR035680">
    <property type="entry name" value="Clx_II_MBL"/>
</dbReference>
<comment type="function">
    <text evidence="7">Thiolesterase that catalyzes the hydrolysis of S-D-lactoyl-glutathione to form glutathione and D-lactic acid.</text>
</comment>
<keyword evidence="6 7" id="KW-0862">Zinc</keyword>
<dbReference type="EMBL" id="PPVL01000002">
    <property type="protein sequence ID" value="NNI78511.1"/>
    <property type="molecule type" value="Genomic_DNA"/>
</dbReference>
<dbReference type="KEGG" id="pmul:DR93_1519"/>
<evidence type="ECO:0000313" key="10">
    <source>
        <dbReference type="EMBL" id="NNI78511.1"/>
    </source>
</evidence>
<dbReference type="Pfam" id="PF00753">
    <property type="entry name" value="Lactamase_B"/>
    <property type="match status" value="2"/>
</dbReference>
<feature type="binding site" evidence="7">
    <location>
        <position position="125"/>
    </location>
    <ligand>
        <name>Zn(2+)</name>
        <dbReference type="ChEBI" id="CHEBI:29105"/>
        <label>1</label>
    </ligand>
</feature>
<evidence type="ECO:0000256" key="3">
    <source>
        <dbReference type="ARBA" id="ARBA00006759"/>
    </source>
</evidence>
<dbReference type="InterPro" id="IPR032282">
    <property type="entry name" value="HAGH_C"/>
</dbReference>
<dbReference type="InterPro" id="IPR036866">
    <property type="entry name" value="RibonucZ/Hydroxyglut_hydro"/>
</dbReference>
<gene>
    <name evidence="7 10" type="primary">gloB</name>
    <name evidence="10" type="ORF">C2800_03560</name>
    <name evidence="9" type="ORF">NQF69_01445</name>
</gene>
<dbReference type="PANTHER" id="PTHR43705:SF1">
    <property type="entry name" value="HYDROXYACYLGLUTATHIONE HYDROLASE GLOB"/>
    <property type="match status" value="1"/>
</dbReference>
<comment type="pathway">
    <text evidence="2 7">Secondary metabolite metabolism; methylglyoxal degradation; (R)-lactate from methylglyoxal: step 2/2.</text>
</comment>
<reference evidence="9" key="2">
    <citation type="submission" date="2022-07" db="EMBL/GenBank/DDBJ databases">
        <title>Sequence of Pasteurella multocoda 17BRD-035.</title>
        <authorList>
            <person name="Roy Chowdhury P."/>
            <person name="Alhamami T."/>
            <person name="Trott D.J."/>
            <person name="Djordvevic S.P."/>
        </authorList>
    </citation>
    <scope>NUCLEOTIDE SEQUENCE</scope>
    <source>
        <strain evidence="9">17BRD-035</strain>
    </source>
</reference>
<dbReference type="NCBIfam" id="TIGR03413">
    <property type="entry name" value="GSH_gloB"/>
    <property type="match status" value="1"/>
</dbReference>
<evidence type="ECO:0000256" key="7">
    <source>
        <dbReference type="HAMAP-Rule" id="MF_01374"/>
    </source>
</evidence>
<dbReference type="AlphaFoldDB" id="A0A1E3XIB8"/>
<comment type="similarity">
    <text evidence="3 7">Belongs to the metallo-beta-lactamase superfamily. Glyoxalase II family.</text>
</comment>
<dbReference type="InterPro" id="IPR017782">
    <property type="entry name" value="Hydroxyacylglutathione_Hdrlase"/>
</dbReference>
<dbReference type="PANTHER" id="PTHR43705">
    <property type="entry name" value="HYDROXYACYLGLUTATHIONE HYDROLASE"/>
    <property type="match status" value="1"/>
</dbReference>
<dbReference type="EC" id="3.1.2.6" evidence="7"/>
<keyword evidence="4 7" id="KW-0479">Metal-binding</keyword>
<comment type="cofactor">
    <cofactor evidence="7">
        <name>Zn(2+)</name>
        <dbReference type="ChEBI" id="CHEBI:29105"/>
    </cofactor>
    <text evidence="7">Binds 2 Zn(2+) ions per subunit.</text>
</comment>
<dbReference type="Proteomes" id="UP000540079">
    <property type="component" value="Unassembled WGS sequence"/>
</dbReference>
<dbReference type="RefSeq" id="WP_005754098.1">
    <property type="nucleotide sequence ID" value="NZ_AP025519.1"/>
</dbReference>
<proteinExistence type="inferred from homology"/>
<dbReference type="SUPFAM" id="SSF56281">
    <property type="entry name" value="Metallo-hydrolase/oxidoreductase"/>
    <property type="match status" value="1"/>
</dbReference>
<dbReference type="InterPro" id="IPR001279">
    <property type="entry name" value="Metallo-B-lactamas"/>
</dbReference>
<feature type="binding site" evidence="7">
    <location>
        <position position="108"/>
    </location>
    <ligand>
        <name>Zn(2+)</name>
        <dbReference type="ChEBI" id="CHEBI:29105"/>
        <label>1</label>
    </ligand>
</feature>
<dbReference type="GO" id="GO:0004416">
    <property type="term" value="F:hydroxyacylglutathione hydrolase activity"/>
    <property type="evidence" value="ECO:0007669"/>
    <property type="project" value="UniProtKB-UniRule"/>
</dbReference>
<protein>
    <recommendedName>
        <fullName evidence="7">Hydroxyacylglutathione hydrolase</fullName>
        <ecNumber evidence="7">3.1.2.6</ecNumber>
    </recommendedName>
    <alternativeName>
        <fullName evidence="7">Glyoxalase II</fullName>
        <shortName evidence="7">Glx II</shortName>
    </alternativeName>
</protein>
<evidence type="ECO:0000256" key="4">
    <source>
        <dbReference type="ARBA" id="ARBA00022723"/>
    </source>
</evidence>
<feature type="binding site" evidence="7">
    <location>
        <position position="52"/>
    </location>
    <ligand>
        <name>Zn(2+)</name>
        <dbReference type="ChEBI" id="CHEBI:29105"/>
        <label>1</label>
    </ligand>
</feature>
<feature type="binding site" evidence="7">
    <location>
        <position position="163"/>
    </location>
    <ligand>
        <name>Zn(2+)</name>
        <dbReference type="ChEBI" id="CHEBI:29105"/>
        <label>2</label>
    </ligand>
</feature>
<evidence type="ECO:0000313" key="9">
    <source>
        <dbReference type="EMBL" id="MDT3451437.1"/>
    </source>
</evidence>
<feature type="binding site" evidence="7">
    <location>
        <position position="125"/>
    </location>
    <ligand>
        <name>Zn(2+)</name>
        <dbReference type="ChEBI" id="CHEBI:29105"/>
        <label>2</label>
    </ligand>
</feature>
<dbReference type="Pfam" id="PF16123">
    <property type="entry name" value="HAGH_C"/>
    <property type="match status" value="1"/>
</dbReference>
<evidence type="ECO:0000256" key="2">
    <source>
        <dbReference type="ARBA" id="ARBA00004963"/>
    </source>
</evidence>
<evidence type="ECO:0000256" key="1">
    <source>
        <dbReference type="ARBA" id="ARBA00001623"/>
    </source>
</evidence>
<dbReference type="Proteomes" id="UP001182304">
    <property type="component" value="Unassembled WGS sequence"/>
</dbReference>
<sequence>MLVPIPALNDNYIWLYGRANLPIIVIDIPEFTPLLDYVQQHQLKVEALLLTHHHDDHTAGVSLFKQHFPNVKVFGPAETQAKGATEIVNMGILQTEHYHIQVLQTAGHTEQHVSYLVDGHLFCGDSLFSAGCGRVFTGNYQDMFDGLQRLKSLPDDTIVCPAHEYTLANLAFAKYVLPENVAIQQHEQWVQKQRVAHQPSLPTTMGREKQINPFLIAQNIETFVAWRKAKDVF</sequence>